<organism evidence="8 9">
    <name type="scientific">Quadrisphaera setariae</name>
    <dbReference type="NCBI Taxonomy" id="2593304"/>
    <lineage>
        <taxon>Bacteria</taxon>
        <taxon>Bacillati</taxon>
        <taxon>Actinomycetota</taxon>
        <taxon>Actinomycetes</taxon>
        <taxon>Kineosporiales</taxon>
        <taxon>Kineosporiaceae</taxon>
        <taxon>Quadrisphaera</taxon>
    </lineage>
</organism>
<evidence type="ECO:0000256" key="2">
    <source>
        <dbReference type="ARBA" id="ARBA00010488"/>
    </source>
</evidence>
<evidence type="ECO:0000256" key="5">
    <source>
        <dbReference type="ARBA" id="ARBA00022944"/>
    </source>
</evidence>
<keyword evidence="5" id="KW-0777">Teichoic acid biosynthesis</keyword>
<dbReference type="PANTHER" id="PTHR37316">
    <property type="entry name" value="TEICHOIC ACID GLYCEROL-PHOSPHATE PRIMASE"/>
    <property type="match status" value="1"/>
</dbReference>
<dbReference type="EMBL" id="VKAC01000011">
    <property type="protein sequence ID" value="TXR52901.1"/>
    <property type="molecule type" value="Genomic_DNA"/>
</dbReference>
<protein>
    <submittedName>
        <fullName evidence="8">CDP-glycerol glycerophosphotransferase family protein</fullName>
    </submittedName>
</protein>
<dbReference type="GO" id="GO:0047355">
    <property type="term" value="F:CDP-glycerol glycerophosphotransferase activity"/>
    <property type="evidence" value="ECO:0007669"/>
    <property type="project" value="InterPro"/>
</dbReference>
<keyword evidence="9" id="KW-1185">Reference proteome</keyword>
<keyword evidence="3" id="KW-1003">Cell membrane</keyword>
<dbReference type="OrthoDB" id="3183633at2"/>
<dbReference type="InterPro" id="IPR007554">
    <property type="entry name" value="Glycerophosphate_synth"/>
</dbReference>
<evidence type="ECO:0000313" key="9">
    <source>
        <dbReference type="Proteomes" id="UP000321234"/>
    </source>
</evidence>
<gene>
    <name evidence="8" type="ORF">FMM08_17530</name>
</gene>
<evidence type="ECO:0000256" key="3">
    <source>
        <dbReference type="ARBA" id="ARBA00022475"/>
    </source>
</evidence>
<proteinExistence type="inferred from homology"/>
<evidence type="ECO:0000256" key="4">
    <source>
        <dbReference type="ARBA" id="ARBA00022679"/>
    </source>
</evidence>
<dbReference type="InterPro" id="IPR043149">
    <property type="entry name" value="TagF_N"/>
</dbReference>
<keyword evidence="6" id="KW-0472">Membrane</keyword>
<dbReference type="Proteomes" id="UP000321234">
    <property type="component" value="Unassembled WGS sequence"/>
</dbReference>
<dbReference type="Gene3D" id="3.40.50.11820">
    <property type="match status" value="1"/>
</dbReference>
<reference evidence="8 9" key="1">
    <citation type="submission" date="2019-07" db="EMBL/GenBank/DDBJ databases">
        <title>Quadrisphaera sp. strain DD2A genome sequencing and assembly.</title>
        <authorList>
            <person name="Kim I."/>
        </authorList>
    </citation>
    <scope>NUCLEOTIDE SEQUENCE [LARGE SCALE GENOMIC DNA]</scope>
    <source>
        <strain evidence="8 9">DD2A</strain>
    </source>
</reference>
<dbReference type="InterPro" id="IPR051612">
    <property type="entry name" value="Teichoic_Acid_Biosynth"/>
</dbReference>
<sequence length="403" mass="43406">MKIVYNSFDGRFSDSPRALYEALTRSTPGVPLEHTWLAAPAHRAGFPDGTALVEPEGPEAVAALEAADVVISNFHLGPEWEKSPGCLYLQTWHGTPLKRIAADEPHVGPADPVPGWRDVDRWDLLLSSGPVTTAALTSAFRWTAPIAETGWPRNDVLLSPQRDELRTAVRAQLGVSDGRTAVLYAPTWRDDVVDADGRRDVDLRLDLAEFSRRFGETHVLLLRLHYMLSDRLADALGGAPLPPGVLDVSGHPDIAELYLAADAMVTDYSSTLFDFAATRKPLLLFAYDLEHYRDDLRGFYFDLFGAPPGPVLRTSDELLDALADPVAATADWAEAADAFRAEHCPLDDGGASQRVLDLVLPGCGSGGRPGTGTAAALPEPRGGDDASAPSSTQVQVQAQAVTR</sequence>
<comment type="caution">
    <text evidence="8">The sequence shown here is derived from an EMBL/GenBank/DDBJ whole genome shotgun (WGS) entry which is preliminary data.</text>
</comment>
<accession>A0A5C8Z6W3</accession>
<dbReference type="GO" id="GO:0005886">
    <property type="term" value="C:plasma membrane"/>
    <property type="evidence" value="ECO:0007669"/>
    <property type="project" value="UniProtKB-SubCell"/>
</dbReference>
<evidence type="ECO:0000256" key="7">
    <source>
        <dbReference type="SAM" id="MobiDB-lite"/>
    </source>
</evidence>
<name>A0A5C8Z6W3_9ACTN</name>
<keyword evidence="4 8" id="KW-0808">Transferase</keyword>
<evidence type="ECO:0000256" key="1">
    <source>
        <dbReference type="ARBA" id="ARBA00004202"/>
    </source>
</evidence>
<dbReference type="PANTHER" id="PTHR37316:SF3">
    <property type="entry name" value="TEICHOIC ACID GLYCEROL-PHOSPHATE TRANSFERASE"/>
    <property type="match status" value="1"/>
</dbReference>
<dbReference type="InterPro" id="IPR043148">
    <property type="entry name" value="TagF_C"/>
</dbReference>
<comment type="subcellular location">
    <subcellularLocation>
        <location evidence="1">Cell membrane</location>
        <topology evidence="1">Peripheral membrane protein</topology>
    </subcellularLocation>
</comment>
<dbReference type="SUPFAM" id="SSF53756">
    <property type="entry name" value="UDP-Glycosyltransferase/glycogen phosphorylase"/>
    <property type="match status" value="1"/>
</dbReference>
<dbReference type="AlphaFoldDB" id="A0A5C8Z6W3"/>
<comment type="similarity">
    <text evidence="2">Belongs to the CDP-glycerol glycerophosphotransferase family.</text>
</comment>
<dbReference type="Pfam" id="PF04464">
    <property type="entry name" value="Glyphos_transf"/>
    <property type="match status" value="1"/>
</dbReference>
<evidence type="ECO:0000256" key="6">
    <source>
        <dbReference type="ARBA" id="ARBA00023136"/>
    </source>
</evidence>
<dbReference type="GO" id="GO:0019350">
    <property type="term" value="P:teichoic acid biosynthetic process"/>
    <property type="evidence" value="ECO:0007669"/>
    <property type="project" value="UniProtKB-KW"/>
</dbReference>
<dbReference type="RefSeq" id="WP_147927668.1">
    <property type="nucleotide sequence ID" value="NZ_VKAC01000011.1"/>
</dbReference>
<feature type="compositionally biased region" description="Low complexity" evidence="7">
    <location>
        <begin position="386"/>
        <end position="403"/>
    </location>
</feature>
<feature type="region of interest" description="Disordered" evidence="7">
    <location>
        <begin position="367"/>
        <end position="403"/>
    </location>
</feature>
<dbReference type="Gene3D" id="3.40.50.12580">
    <property type="match status" value="1"/>
</dbReference>
<evidence type="ECO:0000313" key="8">
    <source>
        <dbReference type="EMBL" id="TXR52901.1"/>
    </source>
</evidence>